<feature type="chain" id="PRO_5002511593" description="DUF1573 domain-containing protein" evidence="1">
    <location>
        <begin position="26"/>
        <end position="161"/>
    </location>
</feature>
<sequence>MKGMHRRAALLTVLALSLSASIAHADLVPSPPPLLTIRGQDSMVTTNTGAPTHAFFTLHNGGSVPVQVRIEALVCLLPNMRLPLTVRAVLVDSRDAGRTIAVAPGQDVPIEVLFDGLSEEAARGSSWSFELRADVRGERDGRVHATSTVRRGIRHPIRHAR</sequence>
<dbReference type="AlphaFoldDB" id="A0A0F6VZM3"/>
<feature type="signal peptide" evidence="1">
    <location>
        <begin position="1"/>
        <end position="25"/>
    </location>
</feature>
<proteinExistence type="predicted"/>
<dbReference type="EMBL" id="CP011125">
    <property type="protein sequence ID" value="AKF03700.1"/>
    <property type="molecule type" value="Genomic_DNA"/>
</dbReference>
<keyword evidence="3" id="KW-1185">Reference proteome</keyword>
<evidence type="ECO:0000256" key="1">
    <source>
        <dbReference type="SAM" id="SignalP"/>
    </source>
</evidence>
<protein>
    <recommendedName>
        <fullName evidence="4">DUF1573 domain-containing protein</fullName>
    </recommendedName>
</protein>
<evidence type="ECO:0000313" key="2">
    <source>
        <dbReference type="EMBL" id="AKF03700.1"/>
    </source>
</evidence>
<dbReference type="Proteomes" id="UP000034883">
    <property type="component" value="Chromosome"/>
</dbReference>
<dbReference type="STRING" id="927083.DB32_000849"/>
<organism evidence="2 3">
    <name type="scientific">Sandaracinus amylolyticus</name>
    <dbReference type="NCBI Taxonomy" id="927083"/>
    <lineage>
        <taxon>Bacteria</taxon>
        <taxon>Pseudomonadati</taxon>
        <taxon>Myxococcota</taxon>
        <taxon>Polyangia</taxon>
        <taxon>Polyangiales</taxon>
        <taxon>Sandaracinaceae</taxon>
        <taxon>Sandaracinus</taxon>
    </lineage>
</organism>
<dbReference type="KEGG" id="samy:DB32_000849"/>
<accession>A0A0F6VZM3</accession>
<gene>
    <name evidence="2" type="ORF">DB32_000849</name>
</gene>
<evidence type="ECO:0000313" key="3">
    <source>
        <dbReference type="Proteomes" id="UP000034883"/>
    </source>
</evidence>
<name>A0A0F6VZM3_9BACT</name>
<reference evidence="2 3" key="1">
    <citation type="submission" date="2015-03" db="EMBL/GenBank/DDBJ databases">
        <title>Genome assembly of Sandaracinus amylolyticus DSM 53668.</title>
        <authorList>
            <person name="Sharma G."/>
            <person name="Subramanian S."/>
        </authorList>
    </citation>
    <scope>NUCLEOTIDE SEQUENCE [LARGE SCALE GENOMIC DNA]</scope>
    <source>
        <strain evidence="2 3">DSM 53668</strain>
    </source>
</reference>
<dbReference type="RefSeq" id="WP_053231130.1">
    <property type="nucleotide sequence ID" value="NZ_CP011125.1"/>
</dbReference>
<keyword evidence="1" id="KW-0732">Signal</keyword>
<evidence type="ECO:0008006" key="4">
    <source>
        <dbReference type="Google" id="ProtNLM"/>
    </source>
</evidence>